<comment type="similarity">
    <text evidence="1">Belongs to the universal ribosomal protein uS10 family.</text>
</comment>
<dbReference type="GO" id="GO:0005840">
    <property type="term" value="C:ribosome"/>
    <property type="evidence" value="ECO:0007669"/>
    <property type="project" value="UniProtKB-KW"/>
</dbReference>
<dbReference type="GO" id="GO:0006412">
    <property type="term" value="P:translation"/>
    <property type="evidence" value="ECO:0007669"/>
    <property type="project" value="InterPro"/>
</dbReference>
<evidence type="ECO:0000256" key="3">
    <source>
        <dbReference type="ARBA" id="ARBA00023274"/>
    </source>
</evidence>
<dbReference type="AlphaFoldDB" id="A0A7S0WWN0"/>
<dbReference type="FunFam" id="3.30.70.600:FF:000003">
    <property type="entry name" value="30S ribosomal protein S10"/>
    <property type="match status" value="1"/>
</dbReference>
<dbReference type="NCBIfam" id="TIGR01049">
    <property type="entry name" value="rpsJ_bact"/>
    <property type="match status" value="1"/>
</dbReference>
<dbReference type="PANTHER" id="PTHR11700">
    <property type="entry name" value="30S RIBOSOMAL PROTEIN S10 FAMILY MEMBER"/>
    <property type="match status" value="1"/>
</dbReference>
<dbReference type="InterPro" id="IPR001848">
    <property type="entry name" value="Ribosomal_uS10"/>
</dbReference>
<evidence type="ECO:0000313" key="5">
    <source>
        <dbReference type="EMBL" id="CAD8688854.1"/>
    </source>
</evidence>
<dbReference type="SMART" id="SM01403">
    <property type="entry name" value="Ribosomal_S10"/>
    <property type="match status" value="1"/>
</dbReference>
<dbReference type="InterPro" id="IPR036838">
    <property type="entry name" value="Ribosomal_uS10_dom_sf"/>
</dbReference>
<dbReference type="InterPro" id="IPR027486">
    <property type="entry name" value="Ribosomal_uS10_dom"/>
</dbReference>
<dbReference type="Pfam" id="PF00338">
    <property type="entry name" value="Ribosomal_S10"/>
    <property type="match status" value="1"/>
</dbReference>
<dbReference type="PRINTS" id="PR00971">
    <property type="entry name" value="RIBOSOMALS10"/>
</dbReference>
<keyword evidence="3" id="KW-0687">Ribonucleoprotein</keyword>
<dbReference type="HAMAP" id="MF_00508">
    <property type="entry name" value="Ribosomal_uS10"/>
    <property type="match status" value="1"/>
</dbReference>
<protein>
    <recommendedName>
        <fullName evidence="4">Small ribosomal subunit protein uS10 domain-containing protein</fullName>
    </recommendedName>
</protein>
<keyword evidence="2" id="KW-0689">Ribosomal protein</keyword>
<sequence length="148" mass="15770">MASMTAFVAAPLASKSQGFSGSRAGFAAAPARAVSRSATTVCAAAAPVQANIRIKLKSYKVAPLIESCDKIMEAATESNASAVGPVPLPMRKKIFAVLRSPHVNKNSFEHFELRTHQRLIDVKNPTAQTIDNLMQLDLPAGVDIQIKL</sequence>
<proteinExistence type="inferred from homology"/>
<reference evidence="5" key="1">
    <citation type="submission" date="2021-01" db="EMBL/GenBank/DDBJ databases">
        <authorList>
            <person name="Corre E."/>
            <person name="Pelletier E."/>
            <person name="Niang G."/>
            <person name="Scheremetjew M."/>
            <person name="Finn R."/>
            <person name="Kale V."/>
            <person name="Holt S."/>
            <person name="Cochrane G."/>
            <person name="Meng A."/>
            <person name="Brown T."/>
            <person name="Cohen L."/>
        </authorList>
    </citation>
    <scope>NUCLEOTIDE SEQUENCE</scope>
    <source>
        <strain evidence="5">CCMP722</strain>
    </source>
</reference>
<evidence type="ECO:0000256" key="2">
    <source>
        <dbReference type="ARBA" id="ARBA00022980"/>
    </source>
</evidence>
<dbReference type="EMBL" id="HBFA01037667">
    <property type="protein sequence ID" value="CAD8688854.1"/>
    <property type="molecule type" value="Transcribed_RNA"/>
</dbReference>
<evidence type="ECO:0000259" key="4">
    <source>
        <dbReference type="SMART" id="SM01403"/>
    </source>
</evidence>
<dbReference type="Gene3D" id="3.30.70.600">
    <property type="entry name" value="Ribosomal protein S10 domain"/>
    <property type="match status" value="1"/>
</dbReference>
<feature type="domain" description="Small ribosomal subunit protein uS10" evidence="4">
    <location>
        <begin position="53"/>
        <end position="147"/>
    </location>
</feature>
<accession>A0A7S0WWN0</accession>
<dbReference type="GO" id="GO:1990904">
    <property type="term" value="C:ribonucleoprotein complex"/>
    <property type="evidence" value="ECO:0007669"/>
    <property type="project" value="UniProtKB-KW"/>
</dbReference>
<name>A0A7S0WWN0_9CHLO</name>
<dbReference type="NCBIfam" id="NF001861">
    <property type="entry name" value="PRK00596.1"/>
    <property type="match status" value="1"/>
</dbReference>
<evidence type="ECO:0000256" key="1">
    <source>
        <dbReference type="ARBA" id="ARBA00007102"/>
    </source>
</evidence>
<dbReference type="GO" id="GO:0003735">
    <property type="term" value="F:structural constituent of ribosome"/>
    <property type="evidence" value="ECO:0007669"/>
    <property type="project" value="InterPro"/>
</dbReference>
<organism evidence="5">
    <name type="scientific">Pyramimonas obovata</name>
    <dbReference type="NCBI Taxonomy" id="1411642"/>
    <lineage>
        <taxon>Eukaryota</taxon>
        <taxon>Viridiplantae</taxon>
        <taxon>Chlorophyta</taxon>
        <taxon>Pyramimonadophyceae</taxon>
        <taxon>Pyramimonadales</taxon>
        <taxon>Pyramimonadaceae</taxon>
        <taxon>Pyramimonas</taxon>
        <taxon>Pyramimonas incertae sedis</taxon>
    </lineage>
</organism>
<gene>
    <name evidence="5" type="ORF">POBO1169_LOCUS18831</name>
</gene>
<dbReference type="SUPFAM" id="SSF54999">
    <property type="entry name" value="Ribosomal protein S10"/>
    <property type="match status" value="1"/>
</dbReference>